<dbReference type="AlphaFoldDB" id="A0A9Q1MN78"/>
<name>A0A9Q1MN78_9SOLA</name>
<protein>
    <submittedName>
        <fullName evidence="2">Uncharacterized protein</fullName>
    </submittedName>
</protein>
<gene>
    <name evidence="2" type="ORF">K7X08_001060</name>
</gene>
<dbReference type="EMBL" id="JAJAGQ010000004">
    <property type="protein sequence ID" value="KAJ8564600.1"/>
    <property type="molecule type" value="Genomic_DNA"/>
</dbReference>
<proteinExistence type="predicted"/>
<reference evidence="3" key="1">
    <citation type="journal article" date="2023" name="Proc. Natl. Acad. Sci. U.S.A.">
        <title>Genomic and structural basis for evolution of tropane alkaloid biosynthesis.</title>
        <authorList>
            <person name="Wanga Y.-J."/>
            <person name="Taina T."/>
            <person name="Yua J.-Y."/>
            <person name="Lia J."/>
            <person name="Xua B."/>
            <person name="Chenc J."/>
            <person name="D'Auriad J.C."/>
            <person name="Huanga J.-P."/>
            <person name="Huanga S.-X."/>
        </authorList>
    </citation>
    <scope>NUCLEOTIDE SEQUENCE [LARGE SCALE GENOMIC DNA]</scope>
    <source>
        <strain evidence="3">cv. KIB-2019</strain>
    </source>
</reference>
<feature type="compositionally biased region" description="Basic and acidic residues" evidence="1">
    <location>
        <begin position="72"/>
        <end position="96"/>
    </location>
</feature>
<dbReference type="Proteomes" id="UP001152561">
    <property type="component" value="Unassembled WGS sequence"/>
</dbReference>
<feature type="compositionally biased region" description="Basic and acidic residues" evidence="1">
    <location>
        <begin position="23"/>
        <end position="51"/>
    </location>
</feature>
<feature type="compositionally biased region" description="Basic and acidic residues" evidence="1">
    <location>
        <begin position="160"/>
        <end position="174"/>
    </location>
</feature>
<feature type="compositionally biased region" description="Basic and acidic residues" evidence="1">
    <location>
        <begin position="1"/>
        <end position="13"/>
    </location>
</feature>
<keyword evidence="3" id="KW-1185">Reference proteome</keyword>
<feature type="region of interest" description="Disordered" evidence="1">
    <location>
        <begin position="145"/>
        <end position="178"/>
    </location>
</feature>
<evidence type="ECO:0000256" key="1">
    <source>
        <dbReference type="SAM" id="MobiDB-lite"/>
    </source>
</evidence>
<sequence>MEKSSEETKRVEDNQSSTQNKQSNKETLKVGHKESAAKRTEQQSKEMHEIPSDSAALSVVEDNQEGQTDTTISKEKHHQILDKEGKANGKEDNQNRIGEENRLLVASNNAINSQNNKRITKDDFKREVDIEDDNDLKYTAIAVTDEQNKGDASPRQVAKAKKEGRQNKTRDKSVPPKTVGGVLIRKASSQYYYQILFPGTAEAQISTYREATLNSELFR</sequence>
<feature type="region of interest" description="Disordered" evidence="1">
    <location>
        <begin position="1"/>
        <end position="96"/>
    </location>
</feature>
<organism evidence="2 3">
    <name type="scientific">Anisodus acutangulus</name>
    <dbReference type="NCBI Taxonomy" id="402998"/>
    <lineage>
        <taxon>Eukaryota</taxon>
        <taxon>Viridiplantae</taxon>
        <taxon>Streptophyta</taxon>
        <taxon>Embryophyta</taxon>
        <taxon>Tracheophyta</taxon>
        <taxon>Spermatophyta</taxon>
        <taxon>Magnoliopsida</taxon>
        <taxon>eudicotyledons</taxon>
        <taxon>Gunneridae</taxon>
        <taxon>Pentapetalae</taxon>
        <taxon>asterids</taxon>
        <taxon>lamiids</taxon>
        <taxon>Solanales</taxon>
        <taxon>Solanaceae</taxon>
        <taxon>Solanoideae</taxon>
        <taxon>Hyoscyameae</taxon>
        <taxon>Anisodus</taxon>
    </lineage>
</organism>
<accession>A0A9Q1MN78</accession>
<comment type="caution">
    <text evidence="2">The sequence shown here is derived from an EMBL/GenBank/DDBJ whole genome shotgun (WGS) entry which is preliminary data.</text>
</comment>
<evidence type="ECO:0000313" key="3">
    <source>
        <dbReference type="Proteomes" id="UP001152561"/>
    </source>
</evidence>
<evidence type="ECO:0000313" key="2">
    <source>
        <dbReference type="EMBL" id="KAJ8564600.1"/>
    </source>
</evidence>